<dbReference type="SUPFAM" id="SSF118010">
    <property type="entry name" value="TM1457-like"/>
    <property type="match status" value="1"/>
</dbReference>
<organism evidence="7 8">
    <name type="scientific">Alkalibacillus silvisoli</name>
    <dbReference type="NCBI Taxonomy" id="392823"/>
    <lineage>
        <taxon>Bacteria</taxon>
        <taxon>Bacillati</taxon>
        <taxon>Bacillota</taxon>
        <taxon>Bacilli</taxon>
        <taxon>Bacillales</taxon>
        <taxon>Bacillaceae</taxon>
        <taxon>Alkalibacillus</taxon>
    </lineage>
</organism>
<gene>
    <name evidence="7" type="ORF">GCM10008935_09790</name>
</gene>
<evidence type="ECO:0000256" key="3">
    <source>
        <dbReference type="ARBA" id="ARBA00022801"/>
    </source>
</evidence>
<protein>
    <recommendedName>
        <fullName evidence="6">Ribosomal processing cysteine protease Prp</fullName>
    </recommendedName>
</protein>
<keyword evidence="4" id="KW-0788">Thiol protease</keyword>
<accession>A0ABP3JKN6</accession>
<dbReference type="PANTHER" id="PTHR39178:SF1">
    <property type="entry name" value="RIBOSOMAL-PROCESSING CYSTEINE PROTEASE PRP"/>
    <property type="match status" value="1"/>
</dbReference>
<keyword evidence="3" id="KW-0378">Hydrolase</keyword>
<dbReference type="Pfam" id="PF04327">
    <property type="entry name" value="Peptidase_Prp"/>
    <property type="match status" value="1"/>
</dbReference>
<evidence type="ECO:0000256" key="4">
    <source>
        <dbReference type="ARBA" id="ARBA00022807"/>
    </source>
</evidence>
<dbReference type="Proteomes" id="UP001500740">
    <property type="component" value="Unassembled WGS sequence"/>
</dbReference>
<dbReference type="InterPro" id="IPR007422">
    <property type="entry name" value="Peptidase_Prp"/>
</dbReference>
<dbReference type="CDD" id="cd16332">
    <property type="entry name" value="Prp-like"/>
    <property type="match status" value="1"/>
</dbReference>
<dbReference type="EMBL" id="BAAACZ010000009">
    <property type="protein sequence ID" value="GAA0456908.1"/>
    <property type="molecule type" value="Genomic_DNA"/>
</dbReference>
<sequence>MVEVIIDRQLDGTIKGFQMSGHANSGPHGHDLVCAAASAVSFGTVNAIISICECEPIIEQSENGGYLKVYLSDDLLEDNLTKAQTLLEGMVVSLKTIEKDYGQYIHITKP</sequence>
<keyword evidence="2 7" id="KW-0645">Protease</keyword>
<evidence type="ECO:0000256" key="5">
    <source>
        <dbReference type="ARBA" id="ARBA00044503"/>
    </source>
</evidence>
<comment type="similarity">
    <text evidence="5">Belongs to the Prp family.</text>
</comment>
<proteinExistence type="inferred from homology"/>
<comment type="caution">
    <text evidence="7">The sequence shown here is derived from an EMBL/GenBank/DDBJ whole genome shotgun (WGS) entry which is preliminary data.</text>
</comment>
<evidence type="ECO:0000313" key="7">
    <source>
        <dbReference type="EMBL" id="GAA0456908.1"/>
    </source>
</evidence>
<keyword evidence="1" id="KW-0690">Ribosome biogenesis</keyword>
<evidence type="ECO:0000256" key="6">
    <source>
        <dbReference type="ARBA" id="ARBA00044538"/>
    </source>
</evidence>
<reference evidence="8" key="1">
    <citation type="journal article" date="2019" name="Int. J. Syst. Evol. Microbiol.">
        <title>The Global Catalogue of Microorganisms (GCM) 10K type strain sequencing project: providing services to taxonomists for standard genome sequencing and annotation.</title>
        <authorList>
            <consortium name="The Broad Institute Genomics Platform"/>
            <consortium name="The Broad Institute Genome Sequencing Center for Infectious Disease"/>
            <person name="Wu L."/>
            <person name="Ma J."/>
        </authorList>
    </citation>
    <scope>NUCLEOTIDE SEQUENCE [LARGE SCALE GENOMIC DNA]</scope>
    <source>
        <strain evidence="8">JCM 14193</strain>
    </source>
</reference>
<evidence type="ECO:0000313" key="8">
    <source>
        <dbReference type="Proteomes" id="UP001500740"/>
    </source>
</evidence>
<evidence type="ECO:0000256" key="1">
    <source>
        <dbReference type="ARBA" id="ARBA00022517"/>
    </source>
</evidence>
<dbReference type="Gene3D" id="3.30.70.1490">
    <property type="entry name" value="Cysteine protease Prp"/>
    <property type="match status" value="1"/>
</dbReference>
<dbReference type="InterPro" id="IPR036764">
    <property type="entry name" value="Peptidase_Prp_sf"/>
</dbReference>
<dbReference type="PANTHER" id="PTHR39178">
    <property type="entry name" value="HYPOTHETICAL RIBOSOME-ASSOCIATED PROTEIN"/>
    <property type="match status" value="1"/>
</dbReference>
<keyword evidence="8" id="KW-1185">Reference proteome</keyword>
<dbReference type="GO" id="GO:0006508">
    <property type="term" value="P:proteolysis"/>
    <property type="evidence" value="ECO:0007669"/>
    <property type="project" value="UniProtKB-KW"/>
</dbReference>
<dbReference type="RefSeq" id="WP_343782171.1">
    <property type="nucleotide sequence ID" value="NZ_BAAACZ010000009.1"/>
</dbReference>
<name>A0ABP3JKN6_9BACI</name>
<dbReference type="NCBIfam" id="NF011126">
    <property type="entry name" value="PRK14553.1-6"/>
    <property type="match status" value="1"/>
</dbReference>
<dbReference type="GO" id="GO:0008233">
    <property type="term" value="F:peptidase activity"/>
    <property type="evidence" value="ECO:0007669"/>
    <property type="project" value="UniProtKB-KW"/>
</dbReference>
<evidence type="ECO:0000256" key="2">
    <source>
        <dbReference type="ARBA" id="ARBA00022670"/>
    </source>
</evidence>